<dbReference type="AlphaFoldDB" id="A0AAW2YC54"/>
<evidence type="ECO:0000259" key="1">
    <source>
        <dbReference type="PROSITE" id="PS50994"/>
    </source>
</evidence>
<gene>
    <name evidence="2" type="ORF">Slati_0222000</name>
</gene>
<accession>A0AAW2YC54</accession>
<protein>
    <submittedName>
        <fullName evidence="2">Transposon Tf2-11 polyprotein</fullName>
    </submittedName>
</protein>
<name>A0AAW2YC54_9LAMI</name>
<dbReference type="Gene3D" id="1.10.340.70">
    <property type="match status" value="1"/>
</dbReference>
<dbReference type="PANTHER" id="PTHR37984:SF15">
    <property type="entry name" value="INTEGRASE CATALYTIC DOMAIN-CONTAINING PROTEIN"/>
    <property type="match status" value="1"/>
</dbReference>
<dbReference type="EMBL" id="JACGWN010000001">
    <property type="protein sequence ID" value="KAL0463344.1"/>
    <property type="molecule type" value="Genomic_DNA"/>
</dbReference>
<organism evidence="2">
    <name type="scientific">Sesamum latifolium</name>
    <dbReference type="NCBI Taxonomy" id="2727402"/>
    <lineage>
        <taxon>Eukaryota</taxon>
        <taxon>Viridiplantae</taxon>
        <taxon>Streptophyta</taxon>
        <taxon>Embryophyta</taxon>
        <taxon>Tracheophyta</taxon>
        <taxon>Spermatophyta</taxon>
        <taxon>Magnoliopsida</taxon>
        <taxon>eudicotyledons</taxon>
        <taxon>Gunneridae</taxon>
        <taxon>Pentapetalae</taxon>
        <taxon>asterids</taxon>
        <taxon>lamiids</taxon>
        <taxon>Lamiales</taxon>
        <taxon>Pedaliaceae</taxon>
        <taxon>Sesamum</taxon>
    </lineage>
</organism>
<dbReference type="SUPFAM" id="SSF53098">
    <property type="entry name" value="Ribonuclease H-like"/>
    <property type="match status" value="1"/>
</dbReference>
<dbReference type="GO" id="GO:0015074">
    <property type="term" value="P:DNA integration"/>
    <property type="evidence" value="ECO:0007669"/>
    <property type="project" value="InterPro"/>
</dbReference>
<dbReference type="InterPro" id="IPR050951">
    <property type="entry name" value="Retrovirus_Pol_polyprotein"/>
</dbReference>
<reference evidence="2" key="2">
    <citation type="journal article" date="2024" name="Plant">
        <title>Genomic evolution and insights into agronomic trait innovations of Sesamum species.</title>
        <authorList>
            <person name="Miao H."/>
            <person name="Wang L."/>
            <person name="Qu L."/>
            <person name="Liu H."/>
            <person name="Sun Y."/>
            <person name="Le M."/>
            <person name="Wang Q."/>
            <person name="Wei S."/>
            <person name="Zheng Y."/>
            <person name="Lin W."/>
            <person name="Duan Y."/>
            <person name="Cao H."/>
            <person name="Xiong S."/>
            <person name="Wang X."/>
            <person name="Wei L."/>
            <person name="Li C."/>
            <person name="Ma Q."/>
            <person name="Ju M."/>
            <person name="Zhao R."/>
            <person name="Li G."/>
            <person name="Mu C."/>
            <person name="Tian Q."/>
            <person name="Mei H."/>
            <person name="Zhang T."/>
            <person name="Gao T."/>
            <person name="Zhang H."/>
        </authorList>
    </citation>
    <scope>NUCLEOTIDE SEQUENCE</scope>
    <source>
        <strain evidence="2">KEN1</strain>
    </source>
</reference>
<reference evidence="2" key="1">
    <citation type="submission" date="2020-06" db="EMBL/GenBank/DDBJ databases">
        <authorList>
            <person name="Li T."/>
            <person name="Hu X."/>
            <person name="Zhang T."/>
            <person name="Song X."/>
            <person name="Zhang H."/>
            <person name="Dai N."/>
            <person name="Sheng W."/>
            <person name="Hou X."/>
            <person name="Wei L."/>
        </authorList>
    </citation>
    <scope>NUCLEOTIDE SEQUENCE</scope>
    <source>
        <strain evidence="2">KEN1</strain>
        <tissue evidence="2">Leaf</tissue>
    </source>
</reference>
<dbReference type="FunFam" id="1.10.340.70:FF:000001">
    <property type="entry name" value="Retrovirus-related Pol polyprotein from transposon gypsy-like Protein"/>
    <property type="match status" value="1"/>
</dbReference>
<dbReference type="GO" id="GO:0003676">
    <property type="term" value="F:nucleic acid binding"/>
    <property type="evidence" value="ECO:0007669"/>
    <property type="project" value="InterPro"/>
</dbReference>
<dbReference type="InterPro" id="IPR036397">
    <property type="entry name" value="RNaseH_sf"/>
</dbReference>
<comment type="caution">
    <text evidence="2">The sequence shown here is derived from an EMBL/GenBank/DDBJ whole genome shotgun (WGS) entry which is preliminary data.</text>
</comment>
<proteinExistence type="predicted"/>
<dbReference type="PROSITE" id="PS50994">
    <property type="entry name" value="INTEGRASE"/>
    <property type="match status" value="1"/>
</dbReference>
<dbReference type="Gene3D" id="3.30.420.10">
    <property type="entry name" value="Ribonuclease H-like superfamily/Ribonuclease H"/>
    <property type="match status" value="1"/>
</dbReference>
<dbReference type="PANTHER" id="PTHR37984">
    <property type="entry name" value="PROTEIN CBG26694"/>
    <property type="match status" value="1"/>
</dbReference>
<dbReference type="InterPro" id="IPR041588">
    <property type="entry name" value="Integrase_H2C2"/>
</dbReference>
<feature type="domain" description="Integrase catalytic" evidence="1">
    <location>
        <begin position="48"/>
        <end position="225"/>
    </location>
</feature>
<sequence>MLERIKQGKKPNFSIRADEVIVNGERVCVPNVDGLREEILREAHNAPYAMHPGTVKMYRNLRSYYWWQTMKKDLAEFVAKCMTCQQVKAERQAPADRLTKSAHFLPIRQGDSLDKLARLYVAEIVRLHGVPVSIVSDRDPRFTSRFWRNLQRALGTKLHFSTAFHPQTDGQSERTIQTLEDMMRACTMEFKGNWDDHLPLMEFAYNNSFHSSISMAPYEALYGRRCRSPVCWDIEGLRIERS</sequence>
<evidence type="ECO:0000313" key="2">
    <source>
        <dbReference type="EMBL" id="KAL0463344.1"/>
    </source>
</evidence>
<dbReference type="Pfam" id="PF17921">
    <property type="entry name" value="Integrase_H2C2"/>
    <property type="match status" value="1"/>
</dbReference>
<dbReference type="InterPro" id="IPR012337">
    <property type="entry name" value="RNaseH-like_sf"/>
</dbReference>
<dbReference type="InterPro" id="IPR001584">
    <property type="entry name" value="Integrase_cat-core"/>
</dbReference>